<dbReference type="PANTHER" id="PTHR45436">
    <property type="entry name" value="SENSOR HISTIDINE KINASE YKOH"/>
    <property type="match status" value="1"/>
</dbReference>
<keyword evidence="6" id="KW-0812">Transmembrane</keyword>
<evidence type="ECO:0000256" key="4">
    <source>
        <dbReference type="ARBA" id="ARBA00022553"/>
    </source>
</evidence>
<evidence type="ECO:0000256" key="1">
    <source>
        <dbReference type="ARBA" id="ARBA00000085"/>
    </source>
</evidence>
<reference evidence="14 15" key="1">
    <citation type="submission" date="2019-03" db="EMBL/GenBank/DDBJ databases">
        <title>Draft genome sequences of novel Actinobacteria.</title>
        <authorList>
            <person name="Sahin N."/>
            <person name="Ay H."/>
            <person name="Saygin H."/>
        </authorList>
    </citation>
    <scope>NUCLEOTIDE SEQUENCE [LARGE SCALE GENOMIC DNA]</scope>
    <source>
        <strain evidence="14 15">5K138</strain>
    </source>
</reference>
<evidence type="ECO:0000256" key="2">
    <source>
        <dbReference type="ARBA" id="ARBA00004236"/>
    </source>
</evidence>
<evidence type="ECO:0000313" key="15">
    <source>
        <dbReference type="Proteomes" id="UP000294739"/>
    </source>
</evidence>
<dbReference type="GO" id="GO:0000155">
    <property type="term" value="F:phosphorelay sensor kinase activity"/>
    <property type="evidence" value="ECO:0007669"/>
    <property type="project" value="InterPro"/>
</dbReference>
<dbReference type="InterPro" id="IPR001763">
    <property type="entry name" value="Rhodanese-like_dom"/>
</dbReference>
<dbReference type="SUPFAM" id="SSF47384">
    <property type="entry name" value="Homodimeric domain of signal transducing histidine kinase"/>
    <property type="match status" value="1"/>
</dbReference>
<dbReference type="Gene3D" id="1.10.287.130">
    <property type="match status" value="1"/>
</dbReference>
<keyword evidence="15" id="KW-1185">Reference proteome</keyword>
<dbReference type="OrthoDB" id="9786919at2"/>
<gene>
    <name evidence="14" type="ORF">E1269_09590</name>
</gene>
<dbReference type="Gene3D" id="3.30.565.10">
    <property type="entry name" value="Histidine kinase-like ATPase, C-terminal domain"/>
    <property type="match status" value="1"/>
</dbReference>
<dbReference type="InParanoid" id="A0A4R5DCL9"/>
<evidence type="ECO:0000259" key="11">
    <source>
        <dbReference type="PROSITE" id="PS50109"/>
    </source>
</evidence>
<dbReference type="InterPro" id="IPR004358">
    <property type="entry name" value="Sig_transdc_His_kin-like_C"/>
</dbReference>
<keyword evidence="8" id="KW-1133">Transmembrane helix</keyword>
<dbReference type="Pfam" id="PF02518">
    <property type="entry name" value="HATPase_c"/>
    <property type="match status" value="1"/>
</dbReference>
<dbReference type="PRINTS" id="PR00344">
    <property type="entry name" value="BCTRLSENSOR"/>
</dbReference>
<dbReference type="InterPro" id="IPR036890">
    <property type="entry name" value="HATPase_C_sf"/>
</dbReference>
<sequence length="430" mass="44678">MRTTLGALLVVGLALALGAVALVLVMRATLLQQAEDAVQARADDLAAAMAAGRAPALGDGFDDDSFVQVVDGSGVVADATGNVTGAEAVDVEPGRTARVELPAGDEMIAAAASAGDQVVVVGQSVEDVGEATAVVIRLLAAGLPVALAVVGFTTWRAAGRALAPVEAIRSEVDAISGSQLHRRVPEGTGHDEISRLARTMNRMLGRLEQARSRQRKFVSDASHELRSPVASIRQHAEVALAHPGRTTVPELAGTVLAEDLRVQHLVEDLLLLARADERRLRLAARSVDVDDLVLDESRRLRRDTGLAVDTTGVSAGRVNGDAAALRRVLRNLGDNAVRHASAAISLSVSEHDGGVVVTVDDDGPGIPAADRERVLRRFVRLDEARDRDVGGVGLGLAIVDELVAAHGGAVEVGDAPSGGARVVVWLPAGR</sequence>
<evidence type="ECO:0000256" key="6">
    <source>
        <dbReference type="ARBA" id="ARBA00022692"/>
    </source>
</evidence>
<keyword evidence="9" id="KW-0902">Two-component regulatory system</keyword>
<dbReference type="CDD" id="cd06225">
    <property type="entry name" value="HAMP"/>
    <property type="match status" value="1"/>
</dbReference>
<keyword evidence="4" id="KW-0597">Phosphoprotein</keyword>
<dbReference type="SMART" id="SM00387">
    <property type="entry name" value="HATPase_c"/>
    <property type="match status" value="1"/>
</dbReference>
<comment type="catalytic activity">
    <reaction evidence="1">
        <text>ATP + protein L-histidine = ADP + protein N-phospho-L-histidine.</text>
        <dbReference type="EC" id="2.7.13.3"/>
    </reaction>
</comment>
<name>A0A4R5DCL9_9ACTN</name>
<keyword evidence="10" id="KW-0472">Membrane</keyword>
<evidence type="ECO:0000256" key="10">
    <source>
        <dbReference type="ARBA" id="ARBA00023136"/>
    </source>
</evidence>
<dbReference type="InterPro" id="IPR003660">
    <property type="entry name" value="HAMP_dom"/>
</dbReference>
<dbReference type="PANTHER" id="PTHR45436:SF5">
    <property type="entry name" value="SENSOR HISTIDINE KINASE TRCS"/>
    <property type="match status" value="1"/>
</dbReference>
<organism evidence="14 15">
    <name type="scientific">Jiangella asiatica</name>
    <dbReference type="NCBI Taxonomy" id="2530372"/>
    <lineage>
        <taxon>Bacteria</taxon>
        <taxon>Bacillati</taxon>
        <taxon>Actinomycetota</taxon>
        <taxon>Actinomycetes</taxon>
        <taxon>Jiangellales</taxon>
        <taxon>Jiangellaceae</taxon>
        <taxon>Jiangella</taxon>
    </lineage>
</organism>
<proteinExistence type="predicted"/>
<dbReference type="AlphaFoldDB" id="A0A4R5DCL9"/>
<dbReference type="PROSITE" id="PS50885">
    <property type="entry name" value="HAMP"/>
    <property type="match status" value="1"/>
</dbReference>
<comment type="caution">
    <text evidence="14">The sequence shown here is derived from an EMBL/GenBank/DDBJ whole genome shotgun (WGS) entry which is preliminary data.</text>
</comment>
<accession>A0A4R5DCL9</accession>
<protein>
    <recommendedName>
        <fullName evidence="3">histidine kinase</fullName>
        <ecNumber evidence="3">2.7.13.3</ecNumber>
    </recommendedName>
</protein>
<dbReference type="CDD" id="cd00082">
    <property type="entry name" value="HisKA"/>
    <property type="match status" value="1"/>
</dbReference>
<evidence type="ECO:0000256" key="8">
    <source>
        <dbReference type="ARBA" id="ARBA00022989"/>
    </source>
</evidence>
<dbReference type="InterPro" id="IPR036097">
    <property type="entry name" value="HisK_dim/P_sf"/>
</dbReference>
<dbReference type="SUPFAM" id="SSF158472">
    <property type="entry name" value="HAMP domain-like"/>
    <property type="match status" value="1"/>
</dbReference>
<dbReference type="InterPro" id="IPR003661">
    <property type="entry name" value="HisK_dim/P_dom"/>
</dbReference>
<dbReference type="PROSITE" id="PS50109">
    <property type="entry name" value="HIS_KIN"/>
    <property type="match status" value="1"/>
</dbReference>
<dbReference type="InterPro" id="IPR003594">
    <property type="entry name" value="HATPase_dom"/>
</dbReference>
<dbReference type="RefSeq" id="WP_131893769.1">
    <property type="nucleotide sequence ID" value="NZ_SMKZ01000010.1"/>
</dbReference>
<feature type="domain" description="Histidine kinase" evidence="11">
    <location>
        <begin position="220"/>
        <end position="430"/>
    </location>
</feature>
<dbReference type="SUPFAM" id="SSF55874">
    <property type="entry name" value="ATPase domain of HSP90 chaperone/DNA topoisomerase II/histidine kinase"/>
    <property type="match status" value="1"/>
</dbReference>
<evidence type="ECO:0000313" key="14">
    <source>
        <dbReference type="EMBL" id="TDE11502.1"/>
    </source>
</evidence>
<dbReference type="SMART" id="SM00388">
    <property type="entry name" value="HisKA"/>
    <property type="match status" value="1"/>
</dbReference>
<dbReference type="InterPro" id="IPR050428">
    <property type="entry name" value="TCS_sensor_his_kinase"/>
</dbReference>
<keyword evidence="7 14" id="KW-0418">Kinase</keyword>
<dbReference type="PROSITE" id="PS50206">
    <property type="entry name" value="RHODANESE_3"/>
    <property type="match status" value="1"/>
</dbReference>
<dbReference type="EC" id="2.7.13.3" evidence="3"/>
<evidence type="ECO:0000256" key="7">
    <source>
        <dbReference type="ARBA" id="ARBA00022777"/>
    </source>
</evidence>
<evidence type="ECO:0000256" key="5">
    <source>
        <dbReference type="ARBA" id="ARBA00022679"/>
    </source>
</evidence>
<dbReference type="Proteomes" id="UP000294739">
    <property type="component" value="Unassembled WGS sequence"/>
</dbReference>
<feature type="domain" description="Rhodanese" evidence="12">
    <location>
        <begin position="109"/>
        <end position="164"/>
    </location>
</feature>
<dbReference type="Pfam" id="PF00672">
    <property type="entry name" value="HAMP"/>
    <property type="match status" value="1"/>
</dbReference>
<evidence type="ECO:0000256" key="9">
    <source>
        <dbReference type="ARBA" id="ARBA00023012"/>
    </source>
</evidence>
<comment type="subcellular location">
    <subcellularLocation>
        <location evidence="2">Cell membrane</location>
    </subcellularLocation>
</comment>
<evidence type="ECO:0000259" key="13">
    <source>
        <dbReference type="PROSITE" id="PS50885"/>
    </source>
</evidence>
<keyword evidence="5" id="KW-0808">Transferase</keyword>
<dbReference type="InterPro" id="IPR005467">
    <property type="entry name" value="His_kinase_dom"/>
</dbReference>
<dbReference type="EMBL" id="SMKZ01000010">
    <property type="protein sequence ID" value="TDE11502.1"/>
    <property type="molecule type" value="Genomic_DNA"/>
</dbReference>
<dbReference type="GO" id="GO:0005886">
    <property type="term" value="C:plasma membrane"/>
    <property type="evidence" value="ECO:0007669"/>
    <property type="project" value="UniProtKB-SubCell"/>
</dbReference>
<dbReference type="Pfam" id="PF00512">
    <property type="entry name" value="HisKA"/>
    <property type="match status" value="1"/>
</dbReference>
<evidence type="ECO:0000256" key="3">
    <source>
        <dbReference type="ARBA" id="ARBA00012438"/>
    </source>
</evidence>
<feature type="domain" description="HAMP" evidence="13">
    <location>
        <begin position="159"/>
        <end position="212"/>
    </location>
</feature>
<dbReference type="SMART" id="SM00304">
    <property type="entry name" value="HAMP"/>
    <property type="match status" value="1"/>
</dbReference>
<evidence type="ECO:0000259" key="12">
    <source>
        <dbReference type="PROSITE" id="PS50206"/>
    </source>
</evidence>